<dbReference type="AlphaFoldDB" id="A0A128ECW6"/>
<dbReference type="GO" id="GO:0020037">
    <property type="term" value="F:heme binding"/>
    <property type="evidence" value="ECO:0007669"/>
    <property type="project" value="InterPro"/>
</dbReference>
<dbReference type="Gene3D" id="1.10.760.10">
    <property type="entry name" value="Cytochrome c-like domain"/>
    <property type="match status" value="1"/>
</dbReference>
<organism evidence="2 3">
    <name type="scientific">Campylobacter geochelonis</name>
    <dbReference type="NCBI Taxonomy" id="1780362"/>
    <lineage>
        <taxon>Bacteria</taxon>
        <taxon>Pseudomonadati</taxon>
        <taxon>Campylobacterota</taxon>
        <taxon>Epsilonproteobacteria</taxon>
        <taxon>Campylobacterales</taxon>
        <taxon>Campylobacteraceae</taxon>
        <taxon>Campylobacter</taxon>
    </lineage>
</organism>
<evidence type="ECO:0000313" key="2">
    <source>
        <dbReference type="EMBL" id="CZE45815.1"/>
    </source>
</evidence>
<feature type="signal peptide" evidence="1">
    <location>
        <begin position="1"/>
        <end position="17"/>
    </location>
</feature>
<accession>A0A128ECW6</accession>
<protein>
    <submittedName>
        <fullName evidence="2">Putative cytochrome C-type heme-binding periplasmic protein</fullName>
    </submittedName>
</protein>
<dbReference type="SUPFAM" id="SSF46626">
    <property type="entry name" value="Cytochrome c"/>
    <property type="match status" value="1"/>
</dbReference>
<proteinExistence type="predicted"/>
<reference evidence="2 3" key="1">
    <citation type="submission" date="2016-02" db="EMBL/GenBank/DDBJ databases">
        <authorList>
            <consortium name="Pathogen Informatics"/>
        </authorList>
    </citation>
    <scope>NUCLEOTIDE SEQUENCE [LARGE SCALE GENOMIC DNA]</scope>
    <source>
        <strain evidence="2 3">RC20</strain>
    </source>
</reference>
<feature type="chain" id="PRO_5007281483" evidence="1">
    <location>
        <begin position="18"/>
        <end position="186"/>
    </location>
</feature>
<sequence>MKKISLAMLLACGTIFASELAYPNTVKSLYLNPADKSPVGRLLPTAEVKILEHSGDFVKIQIQGYVQGDKTQAIYFSKGPRILNAAFKKNSGIKEKVLEKDGEYSKVSVEAYTTKDGFEKELKPMMDKASALFSENCAMCHALHEVNEYTANQWPSVFKSMVDRTAIDKNDRFLVEQYLQKTTTKK</sequence>
<keyword evidence="3" id="KW-1185">Reference proteome</keyword>
<dbReference type="OrthoDB" id="196859at2"/>
<evidence type="ECO:0000256" key="1">
    <source>
        <dbReference type="SAM" id="SignalP"/>
    </source>
</evidence>
<dbReference type="Proteomes" id="UP000069632">
    <property type="component" value="Unassembled WGS sequence"/>
</dbReference>
<dbReference type="RefSeq" id="WP_075493610.1">
    <property type="nucleotide sequence ID" value="NZ_CP053844.1"/>
</dbReference>
<evidence type="ECO:0000313" key="3">
    <source>
        <dbReference type="Proteomes" id="UP000069632"/>
    </source>
</evidence>
<name>A0A128ECW6_9BACT</name>
<dbReference type="InterPro" id="IPR036909">
    <property type="entry name" value="Cyt_c-like_dom_sf"/>
</dbReference>
<dbReference type="GO" id="GO:0009055">
    <property type="term" value="F:electron transfer activity"/>
    <property type="evidence" value="ECO:0007669"/>
    <property type="project" value="InterPro"/>
</dbReference>
<gene>
    <name evidence="2" type="primary">torC_1</name>
    <name evidence="2" type="ORF">ERS672216_00049</name>
</gene>
<dbReference type="EMBL" id="FIZP01000001">
    <property type="protein sequence ID" value="CZE45815.1"/>
    <property type="molecule type" value="Genomic_DNA"/>
</dbReference>
<keyword evidence="1" id="KW-0732">Signal</keyword>